<protein>
    <recommendedName>
        <fullName evidence="3">Glycosyl hydrolases family 43</fullName>
    </recommendedName>
</protein>
<name>A0ABT5DBE7_9BACT</name>
<accession>A0ABT5DBE7</accession>
<dbReference type="EMBL" id="JAQNDM010000002">
    <property type="protein sequence ID" value="MDC0710997.1"/>
    <property type="molecule type" value="Genomic_DNA"/>
</dbReference>
<keyword evidence="2" id="KW-1185">Reference proteome</keyword>
<evidence type="ECO:0000313" key="1">
    <source>
        <dbReference type="EMBL" id="MDC0710997.1"/>
    </source>
</evidence>
<dbReference type="RefSeq" id="WP_272140942.1">
    <property type="nucleotide sequence ID" value="NZ_JAQNDM010000002.1"/>
</dbReference>
<sequence length="333" mass="36489">MSWIDQRRTRTLLLGLMLMGGGGSAMGAVMMAPPSDAPRAELHGLIENVTQANARRYGATDSAGRSMDTAKLIQDPAGGYLAVYHTYLSGTPRVSVASSTDLIQWTFRRELGTFASQPHLVALSNGAYLIAWEQELSNHLAFRYYATRADLFNGVASRSFDAPRTLSSCAEGTPNIYSVTLSPDIDHSTIDVGGHYFWNCDRDRQQRGRLTNFRSWSTSAQGNLDNALLHWGVGGNIGDRDSLNYKGYAYGVMEGQYTKNDFGSWRSFIYDYQTGNAEPLNMRTDAGSTAFANPSFTALTAPNGQRAIAVSMFLPSEGARAGEAGQLIYYRTY</sequence>
<dbReference type="InterPro" id="IPR023296">
    <property type="entry name" value="Glyco_hydro_beta-prop_sf"/>
</dbReference>
<dbReference type="SUPFAM" id="SSF75005">
    <property type="entry name" value="Arabinanase/levansucrase/invertase"/>
    <property type="match status" value="1"/>
</dbReference>
<proteinExistence type="predicted"/>
<evidence type="ECO:0000313" key="2">
    <source>
        <dbReference type="Proteomes" id="UP001221838"/>
    </source>
</evidence>
<gene>
    <name evidence="1" type="ORF">POL68_21170</name>
</gene>
<dbReference type="Proteomes" id="UP001221838">
    <property type="component" value="Unassembled WGS sequence"/>
</dbReference>
<evidence type="ECO:0008006" key="3">
    <source>
        <dbReference type="Google" id="ProtNLM"/>
    </source>
</evidence>
<comment type="caution">
    <text evidence="1">The sequence shown here is derived from an EMBL/GenBank/DDBJ whole genome shotgun (WGS) entry which is preliminary data.</text>
</comment>
<organism evidence="1 2">
    <name type="scientific">Stigmatella ashevillensis</name>
    <dbReference type="NCBI Taxonomy" id="2995309"/>
    <lineage>
        <taxon>Bacteria</taxon>
        <taxon>Pseudomonadati</taxon>
        <taxon>Myxococcota</taxon>
        <taxon>Myxococcia</taxon>
        <taxon>Myxococcales</taxon>
        <taxon>Cystobacterineae</taxon>
        <taxon>Archangiaceae</taxon>
        <taxon>Stigmatella</taxon>
    </lineage>
</organism>
<reference evidence="1 2" key="1">
    <citation type="submission" date="2022-11" db="EMBL/GenBank/DDBJ databases">
        <title>Minimal conservation of predation-associated metabolite biosynthetic gene clusters underscores biosynthetic potential of Myxococcota including descriptions for ten novel species: Archangium lansinium sp. nov., Myxococcus landrumus sp. nov., Nannocystis bai.</title>
        <authorList>
            <person name="Ahearne A."/>
            <person name="Stevens C."/>
            <person name="Dowd S."/>
        </authorList>
    </citation>
    <scope>NUCLEOTIDE SEQUENCE [LARGE SCALE GENOMIC DNA]</scope>
    <source>
        <strain evidence="1 2">NCWAL01</strain>
    </source>
</reference>